<evidence type="ECO:0000313" key="2">
    <source>
        <dbReference type="Proteomes" id="UP000314011"/>
    </source>
</evidence>
<sequence length="18" mass="2040">MTGVQASYLKALRESAWE</sequence>
<reference evidence="1 2" key="1">
    <citation type="submission" date="2019-06" db="EMBL/GenBank/DDBJ databases">
        <title>Genome of new Rhodobacteraceae sp. SM1903.</title>
        <authorList>
            <person name="Ren X."/>
        </authorList>
    </citation>
    <scope>NUCLEOTIDE SEQUENCE [LARGE SCALE GENOMIC DNA]</scope>
    <source>
        <strain evidence="1 2">SM1903</strain>
    </source>
</reference>
<name>A0A5C5GJL6_9RHOB</name>
<proteinExistence type="predicted"/>
<comment type="caution">
    <text evidence="1">The sequence shown here is derived from an EMBL/GenBank/DDBJ whole genome shotgun (WGS) entry which is preliminary data.</text>
</comment>
<dbReference type="EMBL" id="VFFF01000001">
    <property type="protein sequence ID" value="TNY34364.1"/>
    <property type="molecule type" value="Genomic_DNA"/>
</dbReference>
<evidence type="ECO:0000313" key="1">
    <source>
        <dbReference type="EMBL" id="TNY34364.1"/>
    </source>
</evidence>
<dbReference type="AlphaFoldDB" id="A0A5C5GJL6"/>
<accession>A0A5C5GJL6</accession>
<organism evidence="1 2">
    <name type="scientific">Pelagovum pacificum</name>
    <dbReference type="NCBI Taxonomy" id="2588711"/>
    <lineage>
        <taxon>Bacteria</taxon>
        <taxon>Pseudomonadati</taxon>
        <taxon>Pseudomonadota</taxon>
        <taxon>Alphaproteobacteria</taxon>
        <taxon>Rhodobacterales</taxon>
        <taxon>Paracoccaceae</taxon>
        <taxon>Pelagovum</taxon>
    </lineage>
</organism>
<protein>
    <submittedName>
        <fullName evidence="1">Uncharacterized protein</fullName>
    </submittedName>
</protein>
<dbReference type="Proteomes" id="UP000314011">
    <property type="component" value="Unassembled WGS sequence"/>
</dbReference>
<gene>
    <name evidence="1" type="ORF">FHY64_09940</name>
</gene>
<keyword evidence="2" id="KW-1185">Reference proteome</keyword>